<evidence type="ECO:0000256" key="2">
    <source>
        <dbReference type="SAM" id="SignalP"/>
    </source>
</evidence>
<dbReference type="KEGG" id="nja:NSJP_3141"/>
<sequence length="428" mass="45717">MVLFVIFVTLFLTACSSSGDTSPQSTTVVEPQTPTQPGVPPPGNPNPNQPTTPPPTPPSIPPASGRTPLPPWLSYCDDAGCRNQSPAVISTCGGTCRATTIIPSVDGIRISGLAFPIIGASPVLVSGFADVFATVYPQGPGAFVTVPYAPSVVLSTESDVTMTWYELPPVWGGVTPVDFVTDQRTDPATGLRTVFYRQASFQAGNAGTEIFTNALAIQSAERRLTGVTSDPITALVMPTELATSEHGEGNFSYGNGVITANYAHPLYFNLFGGLVPTVTPRIAHEIAHELFNEISGSFGGNYSCFNEGQADALAYSSGFLPLDQFGPRGLRGIEYTKGCDQMSESHDVGNCYFWPLFQGGHLTPQFWEKLYHPKRSYNFDSCSPTNRRTGNSLFVMFTDATGGADLRSAFDAYHIPHAATYADALAEL</sequence>
<feature type="compositionally biased region" description="Low complexity" evidence="1">
    <location>
        <begin position="23"/>
        <end position="36"/>
    </location>
</feature>
<protein>
    <submittedName>
        <fullName evidence="3">Uncharacterized protein</fullName>
    </submittedName>
</protein>
<keyword evidence="2" id="KW-0732">Signal</keyword>
<proteinExistence type="predicted"/>
<dbReference type="SUPFAM" id="SSF55486">
    <property type="entry name" value="Metalloproteases ('zincins'), catalytic domain"/>
    <property type="match status" value="1"/>
</dbReference>
<dbReference type="EMBL" id="LT828648">
    <property type="protein sequence ID" value="SLM49308.1"/>
    <property type="molecule type" value="Genomic_DNA"/>
</dbReference>
<feature type="signal peptide" evidence="2">
    <location>
        <begin position="1"/>
        <end position="19"/>
    </location>
</feature>
<feature type="region of interest" description="Disordered" evidence="1">
    <location>
        <begin position="17"/>
        <end position="64"/>
    </location>
</feature>
<accession>A0A1W1I8D5</accession>
<evidence type="ECO:0000313" key="4">
    <source>
        <dbReference type="Proteomes" id="UP000192042"/>
    </source>
</evidence>
<dbReference type="Proteomes" id="UP000192042">
    <property type="component" value="Chromosome I"/>
</dbReference>
<name>A0A1W1I8D5_9BACT</name>
<organism evidence="3 4">
    <name type="scientific">Nitrospira japonica</name>
    <dbReference type="NCBI Taxonomy" id="1325564"/>
    <lineage>
        <taxon>Bacteria</taxon>
        <taxon>Pseudomonadati</taxon>
        <taxon>Nitrospirota</taxon>
        <taxon>Nitrospiria</taxon>
        <taxon>Nitrospirales</taxon>
        <taxon>Nitrospiraceae</taxon>
        <taxon>Nitrospira</taxon>
    </lineage>
</organism>
<feature type="chain" id="PRO_5013229783" evidence="2">
    <location>
        <begin position="20"/>
        <end position="428"/>
    </location>
</feature>
<dbReference type="RefSeq" id="WP_080887556.1">
    <property type="nucleotide sequence ID" value="NZ_LT828648.1"/>
</dbReference>
<keyword evidence="4" id="KW-1185">Reference proteome</keyword>
<feature type="compositionally biased region" description="Pro residues" evidence="1">
    <location>
        <begin position="37"/>
        <end position="61"/>
    </location>
</feature>
<evidence type="ECO:0000313" key="3">
    <source>
        <dbReference type="EMBL" id="SLM49308.1"/>
    </source>
</evidence>
<gene>
    <name evidence="3" type="ORF">NSJP_3141</name>
</gene>
<reference evidence="3 4" key="1">
    <citation type="submission" date="2017-03" db="EMBL/GenBank/DDBJ databases">
        <authorList>
            <person name="Afonso C.L."/>
            <person name="Miller P.J."/>
            <person name="Scott M.A."/>
            <person name="Spackman E."/>
            <person name="Goraichik I."/>
            <person name="Dimitrov K.M."/>
            <person name="Suarez D.L."/>
            <person name="Swayne D.E."/>
        </authorList>
    </citation>
    <scope>NUCLEOTIDE SEQUENCE [LARGE SCALE GENOMIC DNA]</scope>
    <source>
        <strain evidence="3">Genome sequencing of Nitrospira japonica strain NJ11</strain>
    </source>
</reference>
<evidence type="ECO:0000256" key="1">
    <source>
        <dbReference type="SAM" id="MobiDB-lite"/>
    </source>
</evidence>
<dbReference type="AlphaFoldDB" id="A0A1W1I8D5"/>
<dbReference type="STRING" id="1325564.NSJP_3141"/>